<dbReference type="Pfam" id="PF00882">
    <property type="entry name" value="Zn_dep_PLPC"/>
    <property type="match status" value="1"/>
</dbReference>
<dbReference type="RefSeq" id="WP_117561337.1">
    <property type="nucleotide sequence ID" value="NZ_AP031443.1"/>
</dbReference>
<dbReference type="InterPro" id="IPR029002">
    <property type="entry name" value="PLPC/GPLD1"/>
</dbReference>
<organism evidence="3 4">
    <name type="scientific">Thomasclavelia ramosa</name>
    <dbReference type="NCBI Taxonomy" id="1547"/>
    <lineage>
        <taxon>Bacteria</taxon>
        <taxon>Bacillati</taxon>
        <taxon>Bacillota</taxon>
        <taxon>Erysipelotrichia</taxon>
        <taxon>Erysipelotrichales</taxon>
        <taxon>Coprobacillaceae</taxon>
        <taxon>Thomasclavelia</taxon>
    </lineage>
</organism>
<dbReference type="AlphaFoldDB" id="A0A3E3ED53"/>
<dbReference type="EMBL" id="QUSL01000011">
    <property type="protein sequence ID" value="RGD85453.1"/>
    <property type="molecule type" value="Genomic_DNA"/>
</dbReference>
<dbReference type="Proteomes" id="UP000261032">
    <property type="component" value="Unassembled WGS sequence"/>
</dbReference>
<evidence type="ECO:0000313" key="4">
    <source>
        <dbReference type="Proteomes" id="UP000261032"/>
    </source>
</evidence>
<proteinExistence type="predicted"/>
<reference evidence="2" key="2">
    <citation type="submission" date="2023-01" db="EMBL/GenBank/DDBJ databases">
        <title>Human gut microbiome strain richness.</title>
        <authorList>
            <person name="Chen-Liaw A."/>
        </authorList>
    </citation>
    <scope>NUCLEOTIDE SEQUENCE</scope>
    <source>
        <strain evidence="2">1001217st2_G6_1001217B_191108</strain>
    </source>
</reference>
<accession>A0A3E3ED53</accession>
<dbReference type="EMBL" id="JAQLKE010000010">
    <property type="protein sequence ID" value="MDB7083727.1"/>
    <property type="molecule type" value="Genomic_DNA"/>
</dbReference>
<protein>
    <submittedName>
        <fullName evidence="2">Zinc dependent phospholipase C family protein</fullName>
    </submittedName>
</protein>
<evidence type="ECO:0000313" key="3">
    <source>
        <dbReference type="EMBL" id="RGD85453.1"/>
    </source>
</evidence>
<reference evidence="3 4" key="1">
    <citation type="submission" date="2018-08" db="EMBL/GenBank/DDBJ databases">
        <title>A genome reference for cultivated species of the human gut microbiota.</title>
        <authorList>
            <person name="Zou Y."/>
            <person name="Xue W."/>
            <person name="Luo G."/>
        </authorList>
    </citation>
    <scope>NUCLEOTIDE SEQUENCE [LARGE SCALE GENOMIC DNA]</scope>
    <source>
        <strain evidence="3 4">OM06-4</strain>
    </source>
</reference>
<dbReference type="Proteomes" id="UP001211987">
    <property type="component" value="Unassembled WGS sequence"/>
</dbReference>
<feature type="domain" description="Phospholipase C/D" evidence="1">
    <location>
        <begin position="6"/>
        <end position="138"/>
    </location>
</feature>
<sequence>MPASYTHQQFGNQVLNKLENTTIKKIINDNLNLYNIGLQGPDILFFYQPLKKNPVNTLGNQLHQDIARAFFENAMKLLKEQPNEKSLAYILGFINHFILDSECHGYIDKTMINREIGHFEIERDLDQRFMILNHESFNYSTPKHYQINLENAKIIAPFFNLAPATILASLKSFKRFNHLFACRSVLKRSLILTGMKIVNAKSYCGMVMTAKPEKRIEENIDILVNLFNQSINIATKEIIEYYYSYQNNTAISKRFNYNYE</sequence>
<evidence type="ECO:0000313" key="2">
    <source>
        <dbReference type="EMBL" id="MDB7083727.1"/>
    </source>
</evidence>
<comment type="caution">
    <text evidence="3">The sequence shown here is derived from an EMBL/GenBank/DDBJ whole genome shotgun (WGS) entry which is preliminary data.</text>
</comment>
<name>A0A3E3ED53_9FIRM</name>
<evidence type="ECO:0000259" key="1">
    <source>
        <dbReference type="Pfam" id="PF00882"/>
    </source>
</evidence>
<gene>
    <name evidence="3" type="ORF">DXB93_08765</name>
    <name evidence="2" type="ORF">PM738_07935</name>
</gene>